<reference evidence="1" key="1">
    <citation type="submission" date="2010-02" db="EMBL/GenBank/DDBJ databases">
        <title>Sequencing and annotation of the Blastocystis hominis genome.</title>
        <authorList>
            <person name="Wincker P."/>
        </authorList>
    </citation>
    <scope>NUCLEOTIDE SEQUENCE</scope>
    <source>
        <strain evidence="1">Singapore isolate B</strain>
    </source>
</reference>
<keyword evidence="2" id="KW-1185">Reference proteome</keyword>
<gene>
    <name evidence="1" type="ORF">GSBLH_T00000466001</name>
</gene>
<protein>
    <submittedName>
        <fullName evidence="1">Uncharacterized protein</fullName>
    </submittedName>
</protein>
<dbReference type="EMBL" id="FN668638">
    <property type="protein sequence ID" value="CBK20084.2"/>
    <property type="molecule type" value="Genomic_DNA"/>
</dbReference>
<dbReference type="RefSeq" id="XP_012894132.1">
    <property type="nucleotide sequence ID" value="XM_013038678.1"/>
</dbReference>
<sequence>MGATAKPTNAIKSASGISCTSLRSLYRVSQG</sequence>
<organism evidence="1">
    <name type="scientific">Blastocystis hominis</name>
    <dbReference type="NCBI Taxonomy" id="12968"/>
    <lineage>
        <taxon>Eukaryota</taxon>
        <taxon>Sar</taxon>
        <taxon>Stramenopiles</taxon>
        <taxon>Bigyra</taxon>
        <taxon>Opalozoa</taxon>
        <taxon>Opalinata</taxon>
        <taxon>Blastocystidae</taxon>
        <taxon>Blastocystis</taxon>
    </lineage>
</organism>
<dbReference type="GeneID" id="24917775"/>
<proteinExistence type="predicted"/>
<dbReference type="AlphaFoldDB" id="D8LW95"/>
<name>D8LW95_BLAHO</name>
<dbReference type="InParanoid" id="D8LW95"/>
<dbReference type="Proteomes" id="UP000008312">
    <property type="component" value="Unassembled WGS sequence"/>
</dbReference>
<accession>D8LW95</accession>
<evidence type="ECO:0000313" key="2">
    <source>
        <dbReference type="Proteomes" id="UP000008312"/>
    </source>
</evidence>
<evidence type="ECO:0000313" key="1">
    <source>
        <dbReference type="EMBL" id="CBK20084.2"/>
    </source>
</evidence>